<proteinExistence type="predicted"/>
<reference evidence="1 2" key="1">
    <citation type="submission" date="2016-07" db="EMBL/GenBank/DDBJ databases">
        <title>Draft genome sequence of Prauserella muralis DSM 45305, isolated from a mould-covered wall in an indoor environment.</title>
        <authorList>
            <person name="Ruckert C."/>
            <person name="Albersmeier A."/>
            <person name="Jiang C.-L."/>
            <person name="Jiang Y."/>
            <person name="Kalinowski J."/>
            <person name="Schneider O."/>
            <person name="Winkler A."/>
            <person name="Zotchev S.B."/>
        </authorList>
    </citation>
    <scope>NUCLEOTIDE SEQUENCE [LARGE SCALE GENOMIC DNA]</scope>
    <source>
        <strain evidence="1 2">DSM 45305</strain>
    </source>
</reference>
<dbReference type="EMBL" id="MASW01000001">
    <property type="protein sequence ID" value="PXY32258.1"/>
    <property type="molecule type" value="Genomic_DNA"/>
</dbReference>
<dbReference type="AlphaFoldDB" id="A0A2V4BAF4"/>
<evidence type="ECO:0000313" key="1">
    <source>
        <dbReference type="EMBL" id="PXY32258.1"/>
    </source>
</evidence>
<dbReference type="RefSeq" id="WP_112280296.1">
    <property type="nucleotide sequence ID" value="NZ_MASW01000001.1"/>
</dbReference>
<evidence type="ECO:0000313" key="2">
    <source>
        <dbReference type="Proteomes" id="UP000249915"/>
    </source>
</evidence>
<gene>
    <name evidence="1" type="ORF">BAY60_08215</name>
</gene>
<dbReference type="OrthoDB" id="3637587at2"/>
<comment type="caution">
    <text evidence="1">The sequence shown here is derived from an EMBL/GenBank/DDBJ whole genome shotgun (WGS) entry which is preliminary data.</text>
</comment>
<organism evidence="1 2">
    <name type="scientific">Prauserella muralis</name>
    <dbReference type="NCBI Taxonomy" id="588067"/>
    <lineage>
        <taxon>Bacteria</taxon>
        <taxon>Bacillati</taxon>
        <taxon>Actinomycetota</taxon>
        <taxon>Actinomycetes</taxon>
        <taxon>Pseudonocardiales</taxon>
        <taxon>Pseudonocardiaceae</taxon>
        <taxon>Prauserella</taxon>
    </lineage>
</organism>
<dbReference type="Proteomes" id="UP000249915">
    <property type="component" value="Unassembled WGS sequence"/>
</dbReference>
<protein>
    <submittedName>
        <fullName evidence="1">Uncharacterized protein</fullName>
    </submittedName>
</protein>
<name>A0A2V4BAF4_9PSEU</name>
<sequence>MADQENGNVQQRRPGVDVLTLLAGIATLLVSAYVLSDGVTWLPAFDLRWVLAGGAVLVGTLMLAASVRGGGRRKC</sequence>
<keyword evidence="2" id="KW-1185">Reference proteome</keyword>
<accession>A0A2V4BAF4</accession>